<keyword evidence="6 12" id="KW-0028">Amino-acid biosynthesis</keyword>
<evidence type="ECO:0000256" key="7">
    <source>
        <dbReference type="ARBA" id="ARBA00022822"/>
    </source>
</evidence>
<comment type="function">
    <text evidence="2 12">The beta subunit is responsible for the synthesis of L-tryptophan from indole and L-serine.</text>
</comment>
<evidence type="ECO:0000256" key="5">
    <source>
        <dbReference type="ARBA" id="ARBA00011270"/>
    </source>
</evidence>
<dbReference type="OrthoDB" id="9766131at2"/>
<reference evidence="15" key="1">
    <citation type="submission" date="2016-08" db="EMBL/GenBank/DDBJ databases">
        <authorList>
            <person name="Varghese N."/>
            <person name="Submissions Spin"/>
        </authorList>
    </citation>
    <scope>NUCLEOTIDE SEQUENCE [LARGE SCALE GENOMIC DNA]</scope>
    <source>
        <strain evidence="15">SGD-1123</strain>
    </source>
</reference>
<comment type="pathway">
    <text evidence="3 12">Amino-acid biosynthesis; L-tryptophan biosynthesis; L-tryptophan from chorismate: step 5/5.</text>
</comment>
<dbReference type="InterPro" id="IPR006653">
    <property type="entry name" value="Trp_synth_b_CS"/>
</dbReference>
<keyword evidence="15" id="KW-1185">Reference proteome</keyword>
<keyword evidence="8 12" id="KW-0663">Pyridoxal phosphate</keyword>
<evidence type="ECO:0000256" key="11">
    <source>
        <dbReference type="ARBA" id="ARBA00049047"/>
    </source>
</evidence>
<dbReference type="PROSITE" id="PS00168">
    <property type="entry name" value="TRP_SYNTHASE_BETA"/>
    <property type="match status" value="1"/>
</dbReference>
<dbReference type="PIRSF" id="PIRSF001413">
    <property type="entry name" value="Trp_syn_beta"/>
    <property type="match status" value="1"/>
</dbReference>
<keyword evidence="10 12" id="KW-0456">Lyase</keyword>
<evidence type="ECO:0000259" key="13">
    <source>
        <dbReference type="Pfam" id="PF00291"/>
    </source>
</evidence>
<feature type="modified residue" description="N6-(pyridoxal phosphate)lysine" evidence="12">
    <location>
        <position position="91"/>
    </location>
</feature>
<dbReference type="PANTHER" id="PTHR48077:SF3">
    <property type="entry name" value="TRYPTOPHAN SYNTHASE"/>
    <property type="match status" value="1"/>
</dbReference>
<protein>
    <recommendedName>
        <fullName evidence="12">Tryptophan synthase beta chain</fullName>
        <ecNumber evidence="12">4.2.1.20</ecNumber>
    </recommendedName>
</protein>
<keyword evidence="9 12" id="KW-0057">Aromatic amino acid biosynthesis</keyword>
<dbReference type="HAMAP" id="MF_00133">
    <property type="entry name" value="Trp_synth_beta"/>
    <property type="match status" value="1"/>
</dbReference>
<proteinExistence type="inferred from homology"/>
<comment type="cofactor">
    <cofactor evidence="1 12">
        <name>pyridoxal 5'-phosphate</name>
        <dbReference type="ChEBI" id="CHEBI:597326"/>
    </cofactor>
</comment>
<dbReference type="GO" id="GO:0005737">
    <property type="term" value="C:cytoplasm"/>
    <property type="evidence" value="ECO:0007669"/>
    <property type="project" value="TreeGrafter"/>
</dbReference>
<comment type="catalytic activity">
    <reaction evidence="11 12">
        <text>(1S,2R)-1-C-(indol-3-yl)glycerol 3-phosphate + L-serine = D-glyceraldehyde 3-phosphate + L-tryptophan + H2O</text>
        <dbReference type="Rhea" id="RHEA:10532"/>
        <dbReference type="ChEBI" id="CHEBI:15377"/>
        <dbReference type="ChEBI" id="CHEBI:33384"/>
        <dbReference type="ChEBI" id="CHEBI:57912"/>
        <dbReference type="ChEBI" id="CHEBI:58866"/>
        <dbReference type="ChEBI" id="CHEBI:59776"/>
        <dbReference type="EC" id="4.2.1.20"/>
    </reaction>
</comment>
<dbReference type="InterPro" id="IPR001926">
    <property type="entry name" value="TrpB-like_PALP"/>
</dbReference>
<dbReference type="FunFam" id="3.40.50.1100:FF:000001">
    <property type="entry name" value="Tryptophan synthase beta chain"/>
    <property type="match status" value="1"/>
</dbReference>
<dbReference type="FunFam" id="3.40.50.1100:FF:000004">
    <property type="entry name" value="Tryptophan synthase beta chain"/>
    <property type="match status" value="1"/>
</dbReference>
<dbReference type="SUPFAM" id="SSF53686">
    <property type="entry name" value="Tryptophan synthase beta subunit-like PLP-dependent enzymes"/>
    <property type="match status" value="1"/>
</dbReference>
<gene>
    <name evidence="12" type="primary">trpB</name>
    <name evidence="14" type="ORF">GA0061094_0694</name>
</gene>
<comment type="subunit">
    <text evidence="5 12">Tetramer of two alpha and two beta chains.</text>
</comment>
<evidence type="ECO:0000313" key="14">
    <source>
        <dbReference type="EMBL" id="SCB81541.1"/>
    </source>
</evidence>
<dbReference type="Proteomes" id="UP000181997">
    <property type="component" value="Unassembled WGS sequence"/>
</dbReference>
<sequence>MTYAQPDQKGSFGQFGGRYVPETLMTAVKELETAYEEASQDEAFQKKLQYYLKDYVGRENPLYFAENLTNRLGGAKLYLKREDLNHTGAHKINNTIGQALLAERMGKRKIVAETGAGQHGVATATVCALMNLECVIFMGEEDIRRQKLNVFRMELLGAKVVSVTSGSATLKDAVNEALRYWVANVEDTHYIIGSVLGPHPFPKMVRDFQSVIGKETKEQFFKVEHSLPDAIVACVGGGSNAAGMFHPFIEDQGVDLYGVEAAGSGLETDKHAATLTLGTPGILHGSLMYLLQDGDGQIQEAHSVSAGLDYPGVGPEHSYLKEIERVKYTSITDQEALEAFQLLSQTEGIIPALESSHAVAYAVKLAGMMERDESVVICLSGRGDKDVEQVKEMLGGHLNG</sequence>
<dbReference type="CDD" id="cd06446">
    <property type="entry name" value="Trp-synth_B"/>
    <property type="match status" value="1"/>
</dbReference>
<name>A0A0V8HKY3_9BACI</name>
<organism evidence="14 15">
    <name type="scientific">[Bacillus] enclensis</name>
    <dbReference type="NCBI Taxonomy" id="1402860"/>
    <lineage>
        <taxon>Bacteria</taxon>
        <taxon>Bacillati</taxon>
        <taxon>Bacillota</taxon>
        <taxon>Bacilli</taxon>
        <taxon>Bacillales</taxon>
        <taxon>Bacillaceae</taxon>
        <taxon>Rossellomorea</taxon>
    </lineage>
</organism>
<dbReference type="InterPro" id="IPR036052">
    <property type="entry name" value="TrpB-like_PALP_sf"/>
</dbReference>
<dbReference type="RefSeq" id="WP_032088065.1">
    <property type="nucleotide sequence ID" value="NZ_FMAU01000001.1"/>
</dbReference>
<evidence type="ECO:0000256" key="10">
    <source>
        <dbReference type="ARBA" id="ARBA00023239"/>
    </source>
</evidence>
<evidence type="ECO:0000256" key="2">
    <source>
        <dbReference type="ARBA" id="ARBA00002786"/>
    </source>
</evidence>
<dbReference type="PANTHER" id="PTHR48077">
    <property type="entry name" value="TRYPTOPHAN SYNTHASE-RELATED"/>
    <property type="match status" value="1"/>
</dbReference>
<dbReference type="InterPro" id="IPR006654">
    <property type="entry name" value="Trp_synth_beta"/>
</dbReference>
<accession>A0A0V8HKY3</accession>
<feature type="domain" description="Tryptophan synthase beta chain-like PALP" evidence="13">
    <location>
        <begin position="58"/>
        <end position="381"/>
    </location>
</feature>
<keyword evidence="7 12" id="KW-0822">Tryptophan biosynthesis</keyword>
<dbReference type="InterPro" id="IPR023026">
    <property type="entry name" value="Trp_synth_beta/beta-like"/>
</dbReference>
<dbReference type="Gene3D" id="3.40.50.1100">
    <property type="match status" value="2"/>
</dbReference>
<dbReference type="Pfam" id="PF00291">
    <property type="entry name" value="PALP"/>
    <property type="match status" value="1"/>
</dbReference>
<dbReference type="EC" id="4.2.1.20" evidence="12"/>
<evidence type="ECO:0000256" key="3">
    <source>
        <dbReference type="ARBA" id="ARBA00004733"/>
    </source>
</evidence>
<evidence type="ECO:0000256" key="1">
    <source>
        <dbReference type="ARBA" id="ARBA00001933"/>
    </source>
</evidence>
<evidence type="ECO:0000256" key="9">
    <source>
        <dbReference type="ARBA" id="ARBA00023141"/>
    </source>
</evidence>
<comment type="similarity">
    <text evidence="4 12">Belongs to the TrpB family.</text>
</comment>
<dbReference type="UniPathway" id="UPA00035">
    <property type="reaction ID" value="UER00044"/>
</dbReference>
<dbReference type="EMBL" id="FMAU01000001">
    <property type="protein sequence ID" value="SCB81541.1"/>
    <property type="molecule type" value="Genomic_DNA"/>
</dbReference>
<dbReference type="AlphaFoldDB" id="A0A0V8HKY3"/>
<dbReference type="GO" id="GO:0004834">
    <property type="term" value="F:tryptophan synthase activity"/>
    <property type="evidence" value="ECO:0007669"/>
    <property type="project" value="UniProtKB-UniRule"/>
</dbReference>
<evidence type="ECO:0000313" key="15">
    <source>
        <dbReference type="Proteomes" id="UP000181997"/>
    </source>
</evidence>
<dbReference type="NCBIfam" id="TIGR00263">
    <property type="entry name" value="trpB"/>
    <property type="match status" value="1"/>
</dbReference>
<evidence type="ECO:0000256" key="8">
    <source>
        <dbReference type="ARBA" id="ARBA00022898"/>
    </source>
</evidence>
<evidence type="ECO:0000256" key="12">
    <source>
        <dbReference type="HAMAP-Rule" id="MF_00133"/>
    </source>
</evidence>
<evidence type="ECO:0000256" key="6">
    <source>
        <dbReference type="ARBA" id="ARBA00022605"/>
    </source>
</evidence>
<evidence type="ECO:0000256" key="4">
    <source>
        <dbReference type="ARBA" id="ARBA00009982"/>
    </source>
</evidence>